<evidence type="ECO:0000256" key="1">
    <source>
        <dbReference type="SAM" id="Phobius"/>
    </source>
</evidence>
<dbReference type="AlphaFoldDB" id="A0A6A4IHW4"/>
<evidence type="ECO:0000313" key="2">
    <source>
        <dbReference type="EMBL" id="KAE9408647.1"/>
    </source>
</evidence>
<evidence type="ECO:0000313" key="3">
    <source>
        <dbReference type="Proteomes" id="UP000799118"/>
    </source>
</evidence>
<keyword evidence="3" id="KW-1185">Reference proteome</keyword>
<sequence length="132" mass="14655">MQLTVLGVSVATTLLLEETNPKEKTVWTKKGLNTLRIAILGVLFSNSSWFYYIVASLSISDKNATYFHLLHCCPLSINLASCLPARTSVGRSSVYPSCICLFILSFFSALFLSSLMFSASNLCRRIYKLSLL</sequence>
<accession>A0A6A4IHW4</accession>
<protein>
    <submittedName>
        <fullName evidence="2">Uncharacterized protein</fullName>
    </submittedName>
</protein>
<feature type="transmembrane region" description="Helical" evidence="1">
    <location>
        <begin position="93"/>
        <end position="117"/>
    </location>
</feature>
<organism evidence="2 3">
    <name type="scientific">Gymnopus androsaceus JB14</name>
    <dbReference type="NCBI Taxonomy" id="1447944"/>
    <lineage>
        <taxon>Eukaryota</taxon>
        <taxon>Fungi</taxon>
        <taxon>Dikarya</taxon>
        <taxon>Basidiomycota</taxon>
        <taxon>Agaricomycotina</taxon>
        <taxon>Agaricomycetes</taxon>
        <taxon>Agaricomycetidae</taxon>
        <taxon>Agaricales</taxon>
        <taxon>Marasmiineae</taxon>
        <taxon>Omphalotaceae</taxon>
        <taxon>Gymnopus</taxon>
    </lineage>
</organism>
<feature type="transmembrane region" description="Helical" evidence="1">
    <location>
        <begin position="37"/>
        <end position="54"/>
    </location>
</feature>
<dbReference type="EMBL" id="ML769390">
    <property type="protein sequence ID" value="KAE9408647.1"/>
    <property type="molecule type" value="Genomic_DNA"/>
</dbReference>
<gene>
    <name evidence="2" type="ORF">BT96DRAFT_666903</name>
</gene>
<keyword evidence="1" id="KW-1133">Transmembrane helix</keyword>
<name>A0A6A4IHW4_9AGAR</name>
<proteinExistence type="predicted"/>
<keyword evidence="1" id="KW-0472">Membrane</keyword>
<reference evidence="2" key="1">
    <citation type="journal article" date="2019" name="Environ. Microbiol.">
        <title>Fungal ecological strategies reflected in gene transcription - a case study of two litter decomposers.</title>
        <authorList>
            <person name="Barbi F."/>
            <person name="Kohler A."/>
            <person name="Barry K."/>
            <person name="Baskaran P."/>
            <person name="Daum C."/>
            <person name="Fauchery L."/>
            <person name="Ihrmark K."/>
            <person name="Kuo A."/>
            <person name="LaButti K."/>
            <person name="Lipzen A."/>
            <person name="Morin E."/>
            <person name="Grigoriev I.V."/>
            <person name="Henrissat B."/>
            <person name="Lindahl B."/>
            <person name="Martin F."/>
        </authorList>
    </citation>
    <scope>NUCLEOTIDE SEQUENCE</scope>
    <source>
        <strain evidence="2">JB14</strain>
    </source>
</reference>
<keyword evidence="1" id="KW-0812">Transmembrane</keyword>
<dbReference type="Proteomes" id="UP000799118">
    <property type="component" value="Unassembled WGS sequence"/>
</dbReference>